<dbReference type="EMBL" id="KN847497">
    <property type="protein sequence ID" value="KIW13451.1"/>
    <property type="molecule type" value="Genomic_DNA"/>
</dbReference>
<feature type="compositionally biased region" description="Low complexity" evidence="1">
    <location>
        <begin position="168"/>
        <end position="195"/>
    </location>
</feature>
<evidence type="ECO:0000256" key="1">
    <source>
        <dbReference type="SAM" id="MobiDB-lite"/>
    </source>
</evidence>
<dbReference type="OrthoDB" id="5366541at2759"/>
<feature type="domain" description="Get5 N-terminal" evidence="2">
    <location>
        <begin position="6"/>
        <end position="158"/>
    </location>
</feature>
<dbReference type="Pfam" id="PF17183">
    <property type="entry name" value="Get5_C"/>
    <property type="match status" value="1"/>
</dbReference>
<gene>
    <name evidence="4" type="ORF">PV08_08639</name>
</gene>
<evidence type="ECO:0008006" key="6">
    <source>
        <dbReference type="Google" id="ProtNLM"/>
    </source>
</evidence>
<name>A0A0D1YEF1_9EURO</name>
<dbReference type="RefSeq" id="XP_016233667.1">
    <property type="nucleotide sequence ID" value="XM_016382964.1"/>
</dbReference>
<dbReference type="SUPFAM" id="SSF54236">
    <property type="entry name" value="Ubiquitin-like"/>
    <property type="match status" value="1"/>
</dbReference>
<feature type="domain" description="Get5 C-terminal" evidence="3">
    <location>
        <begin position="219"/>
        <end position="267"/>
    </location>
</feature>
<feature type="compositionally biased region" description="Pro residues" evidence="1">
    <location>
        <begin position="44"/>
        <end position="62"/>
    </location>
</feature>
<dbReference type="AlphaFoldDB" id="A0A0D1YEF1"/>
<evidence type="ECO:0000313" key="5">
    <source>
        <dbReference type="Proteomes" id="UP000053328"/>
    </source>
</evidence>
<evidence type="ECO:0000259" key="2">
    <source>
        <dbReference type="Pfam" id="PF12754"/>
    </source>
</evidence>
<dbReference type="Gene3D" id="1.10.286.70">
    <property type="entry name" value="Get5 dimerization domain"/>
    <property type="match status" value="1"/>
</dbReference>
<dbReference type="InterPro" id="IPR024737">
    <property type="entry name" value="Get5_N"/>
</dbReference>
<protein>
    <recommendedName>
        <fullName evidence="6">Ubiquitin-like domain-containing protein</fullName>
    </recommendedName>
</protein>
<dbReference type="STRING" id="91928.A0A0D1YEF1"/>
<dbReference type="Proteomes" id="UP000053328">
    <property type="component" value="Unassembled WGS sequence"/>
</dbReference>
<keyword evidence="5" id="KW-1185">Reference proteome</keyword>
<accession>A0A0D1YEF1</accession>
<proteinExistence type="predicted"/>
<dbReference type="InterPro" id="IPR049256">
    <property type="entry name" value="Get5_C"/>
</dbReference>
<sequence>MGDLQFAKQFLTSIDSKPTKYQADHVFDPRTYQMRVPYTLPKLSNPPHPLPPKTKPAPPPAPGSESAKPTVSVTLKSARNPNMTLTLPTIDPSTTTIHSLKEQVQAHLGGPGVVQLDKIKLLQNKKPIPPSKKTLTDAVDDKDLKGHAVELGVMVMGGAPDPKPQEDTAPLAAAAAAAATTTTTGTSGSEKSTGTPMEGVDATAQAKATQSTEPEVSEPVQPGEPSGESVLQTSGFWDDLQGFLEQRIRNQSDAVRLRGLFESAWRSHSSGP</sequence>
<evidence type="ECO:0000259" key="3">
    <source>
        <dbReference type="Pfam" id="PF17183"/>
    </source>
</evidence>
<organism evidence="4 5">
    <name type="scientific">Exophiala spinifera</name>
    <dbReference type="NCBI Taxonomy" id="91928"/>
    <lineage>
        <taxon>Eukaryota</taxon>
        <taxon>Fungi</taxon>
        <taxon>Dikarya</taxon>
        <taxon>Ascomycota</taxon>
        <taxon>Pezizomycotina</taxon>
        <taxon>Eurotiomycetes</taxon>
        <taxon>Chaetothyriomycetidae</taxon>
        <taxon>Chaetothyriales</taxon>
        <taxon>Herpotrichiellaceae</taxon>
        <taxon>Exophiala</taxon>
    </lineage>
</organism>
<evidence type="ECO:0000313" key="4">
    <source>
        <dbReference type="EMBL" id="KIW13451.1"/>
    </source>
</evidence>
<dbReference type="InterPro" id="IPR029071">
    <property type="entry name" value="Ubiquitin-like_domsf"/>
</dbReference>
<dbReference type="HOGENOM" id="CLU_075131_0_0_1"/>
<feature type="region of interest" description="Disordered" evidence="1">
    <location>
        <begin position="157"/>
        <end position="234"/>
    </location>
</feature>
<feature type="region of interest" description="Disordered" evidence="1">
    <location>
        <begin position="39"/>
        <end position="71"/>
    </location>
</feature>
<dbReference type="GeneID" id="27335722"/>
<dbReference type="Pfam" id="PF12754">
    <property type="entry name" value="Get5_N"/>
    <property type="match status" value="1"/>
</dbReference>
<dbReference type="VEuPathDB" id="FungiDB:PV08_08639"/>
<reference evidence="4 5" key="1">
    <citation type="submission" date="2015-01" db="EMBL/GenBank/DDBJ databases">
        <title>The Genome Sequence of Exophiala spinifera CBS89968.</title>
        <authorList>
            <consortium name="The Broad Institute Genomics Platform"/>
            <person name="Cuomo C."/>
            <person name="de Hoog S."/>
            <person name="Gorbushina A."/>
            <person name="Stielow B."/>
            <person name="Teixiera M."/>
            <person name="Abouelleil A."/>
            <person name="Chapman S.B."/>
            <person name="Priest M."/>
            <person name="Young S.K."/>
            <person name="Wortman J."/>
            <person name="Nusbaum C."/>
            <person name="Birren B."/>
        </authorList>
    </citation>
    <scope>NUCLEOTIDE SEQUENCE [LARGE SCALE GENOMIC DNA]</scope>
    <source>
        <strain evidence="4 5">CBS 89968</strain>
    </source>
</reference>